<feature type="compositionally biased region" description="Basic residues" evidence="1">
    <location>
        <begin position="83"/>
        <end position="95"/>
    </location>
</feature>
<evidence type="ECO:0000313" key="2">
    <source>
        <dbReference type="EMBL" id="KAF0030314.1"/>
    </source>
</evidence>
<name>A0A6A4SHB9_SCOMX</name>
<organism evidence="2 3">
    <name type="scientific">Scophthalmus maximus</name>
    <name type="common">Turbot</name>
    <name type="synonym">Psetta maxima</name>
    <dbReference type="NCBI Taxonomy" id="52904"/>
    <lineage>
        <taxon>Eukaryota</taxon>
        <taxon>Metazoa</taxon>
        <taxon>Chordata</taxon>
        <taxon>Craniata</taxon>
        <taxon>Vertebrata</taxon>
        <taxon>Euteleostomi</taxon>
        <taxon>Actinopterygii</taxon>
        <taxon>Neopterygii</taxon>
        <taxon>Teleostei</taxon>
        <taxon>Neoteleostei</taxon>
        <taxon>Acanthomorphata</taxon>
        <taxon>Carangaria</taxon>
        <taxon>Pleuronectiformes</taxon>
        <taxon>Pleuronectoidei</taxon>
        <taxon>Scophthalmidae</taxon>
        <taxon>Scophthalmus</taxon>
    </lineage>
</organism>
<proteinExistence type="predicted"/>
<reference evidence="2 3" key="1">
    <citation type="submission" date="2019-06" db="EMBL/GenBank/DDBJ databases">
        <title>Draft genomes of female and male turbot (Scophthalmus maximus).</title>
        <authorList>
            <person name="Xu H."/>
            <person name="Xu X.-W."/>
            <person name="Shao C."/>
            <person name="Chen S."/>
        </authorList>
    </citation>
    <scope>NUCLEOTIDE SEQUENCE [LARGE SCALE GENOMIC DNA]</scope>
    <source>
        <strain evidence="2">Ysfricsl-2016a</strain>
        <tissue evidence="2">Blood</tissue>
    </source>
</reference>
<dbReference type="Proteomes" id="UP000438429">
    <property type="component" value="Unassembled WGS sequence"/>
</dbReference>
<sequence length="95" mass="10689">MALRLKKAGWKCRQYFVFEADNGNNLTMRLMPPGAENTVTSQRLHIKFEGTFTGLRLCSSNSLSSVSERQQGAASPAPANFTRHFRVSRHRNYAA</sequence>
<evidence type="ECO:0000313" key="3">
    <source>
        <dbReference type="Proteomes" id="UP000438429"/>
    </source>
</evidence>
<evidence type="ECO:0000256" key="1">
    <source>
        <dbReference type="SAM" id="MobiDB-lite"/>
    </source>
</evidence>
<dbReference type="AlphaFoldDB" id="A0A6A4SHB9"/>
<protein>
    <submittedName>
        <fullName evidence="2">Uncharacterized protein</fullName>
    </submittedName>
</protein>
<comment type="caution">
    <text evidence="2">The sequence shown here is derived from an EMBL/GenBank/DDBJ whole genome shotgun (WGS) entry which is preliminary data.</text>
</comment>
<feature type="region of interest" description="Disordered" evidence="1">
    <location>
        <begin position="67"/>
        <end position="95"/>
    </location>
</feature>
<gene>
    <name evidence="2" type="ORF">F2P81_017045</name>
</gene>
<accession>A0A6A4SHB9</accession>
<dbReference type="EMBL" id="VEVO01000015">
    <property type="protein sequence ID" value="KAF0030314.1"/>
    <property type="molecule type" value="Genomic_DNA"/>
</dbReference>